<dbReference type="AlphaFoldDB" id="A0ABD0N3V6"/>
<dbReference type="Proteomes" id="UP001529510">
    <property type="component" value="Unassembled WGS sequence"/>
</dbReference>
<keyword evidence="3" id="KW-1185">Reference proteome</keyword>
<evidence type="ECO:0000256" key="1">
    <source>
        <dbReference type="SAM" id="MobiDB-lite"/>
    </source>
</evidence>
<organism evidence="2 3">
    <name type="scientific">Cirrhinus mrigala</name>
    <name type="common">Mrigala</name>
    <dbReference type="NCBI Taxonomy" id="683832"/>
    <lineage>
        <taxon>Eukaryota</taxon>
        <taxon>Metazoa</taxon>
        <taxon>Chordata</taxon>
        <taxon>Craniata</taxon>
        <taxon>Vertebrata</taxon>
        <taxon>Euteleostomi</taxon>
        <taxon>Actinopterygii</taxon>
        <taxon>Neopterygii</taxon>
        <taxon>Teleostei</taxon>
        <taxon>Ostariophysi</taxon>
        <taxon>Cypriniformes</taxon>
        <taxon>Cyprinidae</taxon>
        <taxon>Labeoninae</taxon>
        <taxon>Labeonini</taxon>
        <taxon>Cirrhinus</taxon>
    </lineage>
</organism>
<gene>
    <name evidence="2" type="ORF">M9458_049844</name>
</gene>
<proteinExistence type="predicted"/>
<dbReference type="EMBL" id="JAMKFB020000025">
    <property type="protein sequence ID" value="KAL0155581.1"/>
    <property type="molecule type" value="Genomic_DNA"/>
</dbReference>
<feature type="compositionally biased region" description="Polar residues" evidence="1">
    <location>
        <begin position="28"/>
        <end position="39"/>
    </location>
</feature>
<evidence type="ECO:0000313" key="3">
    <source>
        <dbReference type="Proteomes" id="UP001529510"/>
    </source>
</evidence>
<accession>A0ABD0N3V6</accession>
<name>A0ABD0N3V6_CIRMR</name>
<feature type="non-terminal residue" evidence="2">
    <location>
        <position position="55"/>
    </location>
</feature>
<protein>
    <submittedName>
        <fullName evidence="2">Uncharacterized protein</fullName>
    </submittedName>
</protein>
<evidence type="ECO:0000313" key="2">
    <source>
        <dbReference type="EMBL" id="KAL0155581.1"/>
    </source>
</evidence>
<comment type="caution">
    <text evidence="2">The sequence shown here is derived from an EMBL/GenBank/DDBJ whole genome shotgun (WGS) entry which is preliminary data.</text>
</comment>
<sequence length="55" mass="5896">LGVLREGNQRAADRLCGSEPNPDRGRQLRSSHPTQNTEGLSGGTLPHLESQSVES</sequence>
<reference evidence="2 3" key="1">
    <citation type="submission" date="2024-05" db="EMBL/GenBank/DDBJ databases">
        <title>Genome sequencing and assembly of Indian major carp, Cirrhinus mrigala (Hamilton, 1822).</title>
        <authorList>
            <person name="Mohindra V."/>
            <person name="Chowdhury L.M."/>
            <person name="Lal K."/>
            <person name="Jena J.K."/>
        </authorList>
    </citation>
    <scope>NUCLEOTIDE SEQUENCE [LARGE SCALE GENOMIC DNA]</scope>
    <source>
        <strain evidence="2">CM1030</strain>
        <tissue evidence="2">Blood</tissue>
    </source>
</reference>
<feature type="region of interest" description="Disordered" evidence="1">
    <location>
        <begin position="1"/>
        <end position="55"/>
    </location>
</feature>
<feature type="non-terminal residue" evidence="2">
    <location>
        <position position="1"/>
    </location>
</feature>